<dbReference type="HAMAP" id="MF_01307_A">
    <property type="entry name" value="Ribosomal_uS5_A"/>
    <property type="match status" value="1"/>
</dbReference>
<dbReference type="PANTHER" id="PTHR13718:SF4">
    <property type="entry name" value="40S RIBOSOMAL PROTEIN S2"/>
    <property type="match status" value="1"/>
</dbReference>
<sequence>MSEVPAANIEEWKPRTEIGRLVKEGKIKSIDDIFIANARIQEPEIVDALLTNLKYEVLSINIVQRQTDAGEVSQFQVAVALGNEDGYVGIGVGKARQIGPAMEKAIREAKVNIIPVRRGCGSWYCSCDEPHSVPFVVRGRSGSVFVELIPAPKGVGLVAGDTIKPILRLAGIKDVWSRALGETRTTLNFAMATWNALKNTYIFKI</sequence>
<keyword evidence="2 8" id="KW-0699">rRNA-binding</keyword>
<dbReference type="FunFam" id="3.30.230.10:FF:000004">
    <property type="entry name" value="40S ribosomal protein S2"/>
    <property type="match status" value="1"/>
</dbReference>
<dbReference type="Gene3D" id="3.30.230.10">
    <property type="match status" value="1"/>
</dbReference>
<dbReference type="eggNOG" id="arCOG04087">
    <property type="taxonomic scope" value="Archaea"/>
</dbReference>
<comment type="function">
    <text evidence="8">With S4 and S12 plays an important role in translational accuracy.</text>
</comment>
<dbReference type="Pfam" id="PF00333">
    <property type="entry name" value="Ribosomal_S5"/>
    <property type="match status" value="1"/>
</dbReference>
<dbReference type="STRING" id="397948.Cmaq_0707"/>
<dbReference type="InterPro" id="IPR014721">
    <property type="entry name" value="Ribsml_uS5_D2-typ_fold_subgr"/>
</dbReference>
<dbReference type="NCBIfam" id="TIGR01020">
    <property type="entry name" value="uS5_euk_arch"/>
    <property type="match status" value="1"/>
</dbReference>
<dbReference type="FunFam" id="3.30.160.20:FF:000002">
    <property type="entry name" value="40S ribosomal protein S2"/>
    <property type="match status" value="1"/>
</dbReference>
<proteinExistence type="inferred from homology"/>
<dbReference type="AlphaFoldDB" id="A8MCN7"/>
<evidence type="ECO:0000256" key="6">
    <source>
        <dbReference type="ARBA" id="ARBA00025844"/>
    </source>
</evidence>
<dbReference type="Pfam" id="PF03719">
    <property type="entry name" value="Ribosomal_S5_C"/>
    <property type="match status" value="1"/>
</dbReference>
<dbReference type="GeneID" id="5708596"/>
<dbReference type="GO" id="GO:0019843">
    <property type="term" value="F:rRNA binding"/>
    <property type="evidence" value="ECO:0007669"/>
    <property type="project" value="UniProtKB-UniRule"/>
</dbReference>
<evidence type="ECO:0000259" key="10">
    <source>
        <dbReference type="PROSITE" id="PS50881"/>
    </source>
</evidence>
<dbReference type="KEGG" id="cma:Cmaq_0707"/>
<evidence type="ECO:0000256" key="2">
    <source>
        <dbReference type="ARBA" id="ARBA00022730"/>
    </source>
</evidence>
<protein>
    <recommendedName>
        <fullName evidence="7 8">Small ribosomal subunit protein uS5</fullName>
    </recommendedName>
</protein>
<keyword evidence="4 8" id="KW-0689">Ribosomal protein</keyword>
<comment type="subunit">
    <text evidence="6 8">Part of the 30S ribosomal subunit. Contacts protein S4.</text>
</comment>
<dbReference type="RefSeq" id="WP_012185763.1">
    <property type="nucleotide sequence ID" value="NC_009954.1"/>
</dbReference>
<dbReference type="InterPro" id="IPR005711">
    <property type="entry name" value="Ribosomal_uS5_euk/arc"/>
</dbReference>
<dbReference type="GO" id="GO:0003735">
    <property type="term" value="F:structural constituent of ribosome"/>
    <property type="evidence" value="ECO:0007669"/>
    <property type="project" value="UniProtKB-UniRule"/>
</dbReference>
<dbReference type="GO" id="GO:0022627">
    <property type="term" value="C:cytosolic small ribosomal subunit"/>
    <property type="evidence" value="ECO:0007669"/>
    <property type="project" value="TreeGrafter"/>
</dbReference>
<feature type="domain" description="S5 DRBM" evidence="10">
    <location>
        <begin position="53"/>
        <end position="116"/>
    </location>
</feature>
<dbReference type="InterPro" id="IPR013810">
    <property type="entry name" value="Ribosomal_uS5_N"/>
</dbReference>
<keyword evidence="12" id="KW-1185">Reference proteome</keyword>
<evidence type="ECO:0000313" key="11">
    <source>
        <dbReference type="EMBL" id="ABW01543.1"/>
    </source>
</evidence>
<dbReference type="PROSITE" id="PS50881">
    <property type="entry name" value="S5_DSRBD"/>
    <property type="match status" value="1"/>
</dbReference>
<name>A8MCN7_CALMQ</name>
<dbReference type="InterPro" id="IPR000851">
    <property type="entry name" value="Ribosomal_uS5"/>
</dbReference>
<dbReference type="PANTHER" id="PTHR13718">
    <property type="entry name" value="RIBOSOMAL S SUBUNIT"/>
    <property type="match status" value="1"/>
</dbReference>
<dbReference type="InterPro" id="IPR047866">
    <property type="entry name" value="Ribosomal_uS5_arc"/>
</dbReference>
<dbReference type="InterPro" id="IPR020568">
    <property type="entry name" value="Ribosomal_Su5_D2-typ_SF"/>
</dbReference>
<dbReference type="Gene3D" id="3.30.160.20">
    <property type="match status" value="1"/>
</dbReference>
<evidence type="ECO:0000256" key="4">
    <source>
        <dbReference type="ARBA" id="ARBA00022980"/>
    </source>
</evidence>
<keyword evidence="5 8" id="KW-0687">Ribonucleoprotein</keyword>
<dbReference type="HOGENOM" id="CLU_065898_0_1_2"/>
<dbReference type="NCBIfam" id="NF003125">
    <property type="entry name" value="PRK04044.1"/>
    <property type="match status" value="1"/>
</dbReference>
<evidence type="ECO:0000256" key="7">
    <source>
        <dbReference type="ARBA" id="ARBA00035255"/>
    </source>
</evidence>
<evidence type="ECO:0000256" key="5">
    <source>
        <dbReference type="ARBA" id="ARBA00023274"/>
    </source>
</evidence>
<evidence type="ECO:0000256" key="8">
    <source>
        <dbReference type="HAMAP-Rule" id="MF_01307"/>
    </source>
</evidence>
<organism evidence="11 12">
    <name type="scientific">Caldivirga maquilingensis (strain ATCC 700844 / DSM 13496 / JCM 10307 / IC-167)</name>
    <dbReference type="NCBI Taxonomy" id="397948"/>
    <lineage>
        <taxon>Archaea</taxon>
        <taxon>Thermoproteota</taxon>
        <taxon>Thermoprotei</taxon>
        <taxon>Thermoproteales</taxon>
        <taxon>Thermoproteaceae</taxon>
        <taxon>Caldivirga</taxon>
    </lineage>
</organism>
<evidence type="ECO:0000256" key="1">
    <source>
        <dbReference type="ARBA" id="ARBA00008945"/>
    </source>
</evidence>
<reference evidence="11 12" key="1">
    <citation type="submission" date="2007-10" db="EMBL/GenBank/DDBJ databases">
        <title>Complete sequence of Caldivirga maquilingensis IC-167.</title>
        <authorList>
            <consortium name="US DOE Joint Genome Institute"/>
            <person name="Copeland A."/>
            <person name="Lucas S."/>
            <person name="Lapidus A."/>
            <person name="Barry K."/>
            <person name="Glavina del Rio T."/>
            <person name="Dalin E."/>
            <person name="Tice H."/>
            <person name="Pitluck S."/>
            <person name="Saunders E."/>
            <person name="Brettin T."/>
            <person name="Bruce D."/>
            <person name="Detter J.C."/>
            <person name="Han C."/>
            <person name="Schmutz J."/>
            <person name="Larimer F."/>
            <person name="Land M."/>
            <person name="Hauser L."/>
            <person name="Kyrpides N."/>
            <person name="Ivanova N."/>
            <person name="Biddle J.F."/>
            <person name="Zhang Z."/>
            <person name="Fitz-Gibbon S.T."/>
            <person name="Lowe T.M."/>
            <person name="Saltikov C."/>
            <person name="House C.H."/>
            <person name="Richardson P."/>
        </authorList>
    </citation>
    <scope>NUCLEOTIDE SEQUENCE [LARGE SCALE GENOMIC DNA]</scope>
    <source>
        <strain evidence="12">ATCC 700844 / DSM 13496 / JCM 10307 / IC-167</strain>
    </source>
</reference>
<comment type="similarity">
    <text evidence="1 8 9">Belongs to the universal ribosomal protein uS5 family.</text>
</comment>
<dbReference type="GO" id="GO:0006412">
    <property type="term" value="P:translation"/>
    <property type="evidence" value="ECO:0007669"/>
    <property type="project" value="UniProtKB-UniRule"/>
</dbReference>
<evidence type="ECO:0000256" key="9">
    <source>
        <dbReference type="RuleBase" id="RU003823"/>
    </source>
</evidence>
<keyword evidence="3 8" id="KW-0694">RNA-binding</keyword>
<dbReference type="PROSITE" id="PS00585">
    <property type="entry name" value="RIBOSOMAL_S5"/>
    <property type="match status" value="1"/>
</dbReference>
<dbReference type="SUPFAM" id="SSF54211">
    <property type="entry name" value="Ribosomal protein S5 domain 2-like"/>
    <property type="match status" value="1"/>
</dbReference>
<comment type="domain">
    <text evidence="8">The N-terminal domain interacts with the head of the 30S subunit; the C-terminal domain interacts with the body and contacts protein S4. The interaction surface between S4 and S5 is involved in control of translational fidelity.</text>
</comment>
<accession>A8MCN7</accession>
<dbReference type="InterPro" id="IPR005324">
    <property type="entry name" value="Ribosomal_uS5_C"/>
</dbReference>
<dbReference type="SUPFAM" id="SSF54768">
    <property type="entry name" value="dsRNA-binding domain-like"/>
    <property type="match status" value="1"/>
</dbReference>
<dbReference type="Proteomes" id="UP000001137">
    <property type="component" value="Chromosome"/>
</dbReference>
<dbReference type="OrthoDB" id="38155at2157"/>
<evidence type="ECO:0000256" key="3">
    <source>
        <dbReference type="ARBA" id="ARBA00022884"/>
    </source>
</evidence>
<dbReference type="InterPro" id="IPR018192">
    <property type="entry name" value="Ribosomal_uS5_N_CS"/>
</dbReference>
<dbReference type="EMBL" id="CP000852">
    <property type="protein sequence ID" value="ABW01543.1"/>
    <property type="molecule type" value="Genomic_DNA"/>
</dbReference>
<evidence type="ECO:0000313" key="12">
    <source>
        <dbReference type="Proteomes" id="UP000001137"/>
    </source>
</evidence>
<gene>
    <name evidence="8" type="primary">rps5</name>
    <name evidence="11" type="ordered locus">Cmaq_0707</name>
</gene>